<evidence type="ECO:0000259" key="1">
    <source>
        <dbReference type="Pfam" id="PF13550"/>
    </source>
</evidence>
<organism evidence="2 3">
    <name type="scientific">Streptomyces caniscabiei</name>
    <dbReference type="NCBI Taxonomy" id="2746961"/>
    <lineage>
        <taxon>Bacteria</taxon>
        <taxon>Bacillati</taxon>
        <taxon>Actinomycetota</taxon>
        <taxon>Actinomycetes</taxon>
        <taxon>Kitasatosporales</taxon>
        <taxon>Streptomycetaceae</taxon>
        <taxon>Streptomyces</taxon>
    </lineage>
</organism>
<comment type="caution">
    <text evidence="2">The sequence shown here is derived from an EMBL/GenBank/DDBJ whole genome shotgun (WGS) entry which is preliminary data.</text>
</comment>
<proteinExistence type="predicted"/>
<keyword evidence="3" id="KW-1185">Reference proteome</keyword>
<dbReference type="Proteomes" id="UP001282474">
    <property type="component" value="Unassembled WGS sequence"/>
</dbReference>
<evidence type="ECO:0000313" key="3">
    <source>
        <dbReference type="Proteomes" id="UP001282474"/>
    </source>
</evidence>
<gene>
    <name evidence="2" type="ORF">PV383_43925</name>
</gene>
<name>A0ABU4N3G4_9ACTN</name>
<dbReference type="EMBL" id="JARAWJ010000067">
    <property type="protein sequence ID" value="MDX3044063.1"/>
    <property type="molecule type" value="Genomic_DNA"/>
</dbReference>
<dbReference type="InterPro" id="IPR032876">
    <property type="entry name" value="J_dom"/>
</dbReference>
<dbReference type="RefSeq" id="WP_319703522.1">
    <property type="nucleotide sequence ID" value="NZ_JARAWJ010000067.1"/>
</dbReference>
<accession>A0ABU4N3G4</accession>
<dbReference type="Pfam" id="PF13550">
    <property type="entry name" value="Phage-tail_3"/>
    <property type="match status" value="1"/>
</dbReference>
<feature type="domain" description="Tip attachment protein J" evidence="1">
    <location>
        <begin position="295"/>
        <end position="358"/>
    </location>
</feature>
<protein>
    <submittedName>
        <fullName evidence="2">Phage tail protein</fullName>
    </submittedName>
</protein>
<reference evidence="2 3" key="1">
    <citation type="journal article" date="2023" name="Microb. Genom.">
        <title>Mesoterricola silvestris gen. nov., sp. nov., Mesoterricola sediminis sp. nov., Geothrix oryzae sp. nov., Geothrix edaphica sp. nov., Geothrix rubra sp. nov., and Geothrix limicola sp. nov., six novel members of Acidobacteriota isolated from soils.</title>
        <authorList>
            <person name="Weisberg A.J."/>
            <person name="Pearce E."/>
            <person name="Kramer C.G."/>
            <person name="Chang J.H."/>
            <person name="Clarke C.R."/>
        </authorList>
    </citation>
    <scope>NUCLEOTIDE SEQUENCE [LARGE SCALE GENOMIC DNA]</scope>
    <source>
        <strain evidence="2 3">NE20-4-1</strain>
    </source>
</reference>
<sequence>MLPISAAALAALGQGTRRPVRAEWSNDGGVTWNQARFGSGSVTPDRTSECRYSASVELLDPPRGRSGVNSITTEVRLFQGIGVPRRDIEWIPAGWYVIDRLKQTRLGVSLDLLGREDAIRTASLPTARTVGPDTAQECAHTLVGEALPGAPIAWRSGVKESTALPAFVVDEDRWAALSGGTDTAGVSTGVAASLGAEVYANATGIITFAPVPTLADPVVWRIPRHLATAEPSEEETNEGLANLWVVTGDSGSGSAIVGPAYAWDDDPASLTYAGPDPVGDPLAPQRLGLYGVRVRTSRYTSPLVTSQAQADDVARAKLADSLGVQASLSFTSVCNPALEPGDVVEVEVSAGRWERHLIDSNPYTLGGVSMACQTRTSTRRL</sequence>
<evidence type="ECO:0000313" key="2">
    <source>
        <dbReference type="EMBL" id="MDX3044063.1"/>
    </source>
</evidence>